<dbReference type="SUPFAM" id="SSF46785">
    <property type="entry name" value="Winged helix' DNA-binding domain"/>
    <property type="match status" value="1"/>
</dbReference>
<evidence type="ECO:0000259" key="5">
    <source>
        <dbReference type="PROSITE" id="PS50931"/>
    </source>
</evidence>
<proteinExistence type="inferred from homology"/>
<dbReference type="NCBIfam" id="TIGR03418">
    <property type="entry name" value="chol_sulf_TF"/>
    <property type="match status" value="1"/>
</dbReference>
<keyword evidence="4" id="KW-0804">Transcription</keyword>
<comment type="caution">
    <text evidence="6">The sequence shown here is derived from an EMBL/GenBank/DDBJ whole genome shotgun (WGS) entry which is preliminary data.</text>
</comment>
<dbReference type="Proteomes" id="UP000292639">
    <property type="component" value="Unassembled WGS sequence"/>
</dbReference>
<keyword evidence="3" id="KW-0238">DNA-binding</keyword>
<dbReference type="Pfam" id="PF00126">
    <property type="entry name" value="HTH_1"/>
    <property type="match status" value="1"/>
</dbReference>
<evidence type="ECO:0000313" key="6">
    <source>
        <dbReference type="EMBL" id="TBU99235.1"/>
    </source>
</evidence>
<dbReference type="PANTHER" id="PTHR30537:SF26">
    <property type="entry name" value="GLYCINE CLEAVAGE SYSTEM TRANSCRIPTIONAL ACTIVATOR"/>
    <property type="match status" value="1"/>
</dbReference>
<dbReference type="RefSeq" id="WP_131182885.1">
    <property type="nucleotide sequence ID" value="NZ_QJUO01000001.1"/>
</dbReference>
<dbReference type="Gene3D" id="3.40.190.10">
    <property type="entry name" value="Periplasmic binding protein-like II"/>
    <property type="match status" value="2"/>
</dbReference>
<dbReference type="InterPro" id="IPR005119">
    <property type="entry name" value="LysR_subst-bd"/>
</dbReference>
<evidence type="ECO:0000256" key="4">
    <source>
        <dbReference type="ARBA" id="ARBA00023163"/>
    </source>
</evidence>
<dbReference type="Gene3D" id="1.10.10.10">
    <property type="entry name" value="Winged helix-like DNA-binding domain superfamily/Winged helix DNA-binding domain"/>
    <property type="match status" value="1"/>
</dbReference>
<name>A0A4Q9REK0_9GAMM</name>
<dbReference type="GO" id="GO:0043565">
    <property type="term" value="F:sequence-specific DNA binding"/>
    <property type="evidence" value="ECO:0007669"/>
    <property type="project" value="TreeGrafter"/>
</dbReference>
<protein>
    <submittedName>
        <fullName evidence="6">LysR family transcriptional regulator</fullName>
    </submittedName>
</protein>
<dbReference type="InterPro" id="IPR017786">
    <property type="entry name" value="TF_choline_sulphate-util"/>
</dbReference>
<feature type="domain" description="HTH lysR-type" evidence="5">
    <location>
        <begin position="8"/>
        <end position="65"/>
    </location>
</feature>
<gene>
    <name evidence="6" type="ORF">DNJ96_02705</name>
</gene>
<dbReference type="FunFam" id="1.10.10.10:FF:000001">
    <property type="entry name" value="LysR family transcriptional regulator"/>
    <property type="match status" value="1"/>
</dbReference>
<comment type="similarity">
    <text evidence="1">Belongs to the LysR transcriptional regulatory family.</text>
</comment>
<evidence type="ECO:0000256" key="3">
    <source>
        <dbReference type="ARBA" id="ARBA00023125"/>
    </source>
</evidence>
<dbReference type="GO" id="GO:0003700">
    <property type="term" value="F:DNA-binding transcription factor activity"/>
    <property type="evidence" value="ECO:0007669"/>
    <property type="project" value="InterPro"/>
</dbReference>
<keyword evidence="7" id="KW-1185">Reference proteome</keyword>
<dbReference type="InterPro" id="IPR000847">
    <property type="entry name" value="LysR_HTH_N"/>
</dbReference>
<dbReference type="SUPFAM" id="SSF53850">
    <property type="entry name" value="Periplasmic binding protein-like II"/>
    <property type="match status" value="1"/>
</dbReference>
<dbReference type="PROSITE" id="PS50931">
    <property type="entry name" value="HTH_LYSR"/>
    <property type="match status" value="1"/>
</dbReference>
<dbReference type="PRINTS" id="PR00039">
    <property type="entry name" value="HTHLYSR"/>
</dbReference>
<dbReference type="InterPro" id="IPR036390">
    <property type="entry name" value="WH_DNA-bd_sf"/>
</dbReference>
<accession>A0A4Q9REK0</accession>
<evidence type="ECO:0000313" key="7">
    <source>
        <dbReference type="Proteomes" id="UP000292639"/>
    </source>
</evidence>
<dbReference type="InterPro" id="IPR036388">
    <property type="entry name" value="WH-like_DNA-bd_sf"/>
</dbReference>
<reference evidence="6 7" key="1">
    <citation type="submission" date="2018-06" db="EMBL/GenBank/DDBJ databases">
        <title>Three novel Pseudomonas species isolated from symptomatic oak.</title>
        <authorList>
            <person name="Bueno-Gonzalez V."/>
            <person name="Brady C."/>
        </authorList>
    </citation>
    <scope>NUCLEOTIDE SEQUENCE [LARGE SCALE GENOMIC DNA]</scope>
    <source>
        <strain evidence="6 7">P17C</strain>
    </source>
</reference>
<dbReference type="AlphaFoldDB" id="A0A4Q9REK0"/>
<evidence type="ECO:0000256" key="2">
    <source>
        <dbReference type="ARBA" id="ARBA00023015"/>
    </source>
</evidence>
<evidence type="ECO:0000256" key="1">
    <source>
        <dbReference type="ARBA" id="ARBA00009437"/>
    </source>
</evidence>
<dbReference type="GO" id="GO:0006351">
    <property type="term" value="P:DNA-templated transcription"/>
    <property type="evidence" value="ECO:0007669"/>
    <property type="project" value="TreeGrafter"/>
</dbReference>
<dbReference type="PANTHER" id="PTHR30537">
    <property type="entry name" value="HTH-TYPE TRANSCRIPTIONAL REGULATOR"/>
    <property type="match status" value="1"/>
</dbReference>
<dbReference type="Pfam" id="PF03466">
    <property type="entry name" value="LysR_substrate"/>
    <property type="match status" value="1"/>
</dbReference>
<keyword evidence="2" id="KW-0805">Transcription regulation</keyword>
<organism evidence="6 7">
    <name type="scientific">Stutzerimonas kirkiae</name>
    <dbReference type="NCBI Taxonomy" id="2211392"/>
    <lineage>
        <taxon>Bacteria</taxon>
        <taxon>Pseudomonadati</taxon>
        <taxon>Pseudomonadota</taxon>
        <taxon>Gammaproteobacteria</taxon>
        <taxon>Pseudomonadales</taxon>
        <taxon>Pseudomonadaceae</taxon>
        <taxon>Stutzerimonas</taxon>
    </lineage>
</organism>
<dbReference type="EMBL" id="QJUP01000002">
    <property type="protein sequence ID" value="TBU99235.1"/>
    <property type="molecule type" value="Genomic_DNA"/>
</dbReference>
<sequence length="306" mass="33817">MHEKPRRPSLELLRLFEVAARHGSFTLAASELGISQPAISQQVQRLEKQLGVRLFDRIHRGLTLTEDGRLLLGHVQSALALLDEGLELLSANAAHETLNVATDFAFATYRLIPTLHLFHAANPGINVNLVTGYRGMKGIETDIDVAVAFGDGQVKNGESRLLFNEEVFPVCSPALRQSLQGESTSQALARLPLLRLKAASGHQWCDWPQLFRALGIREAPASGLSSFDNYPLLIQASIAGQGVAIGWRYLVDGLLEQGLLVRLGEHNHVTSFGYYIVRPERKRRSRLAQRFIDWLEGVDKVGQDTG</sequence>
<dbReference type="InterPro" id="IPR058163">
    <property type="entry name" value="LysR-type_TF_proteobact-type"/>
</dbReference>